<dbReference type="Proteomes" id="UP000305067">
    <property type="component" value="Unassembled WGS sequence"/>
</dbReference>
<protein>
    <submittedName>
        <fullName evidence="2">Uncharacterized protein</fullName>
    </submittedName>
</protein>
<reference evidence="2 3" key="1">
    <citation type="journal article" date="2019" name="Nat. Ecol. Evol.">
        <title>Megaphylogeny resolves global patterns of mushroom evolution.</title>
        <authorList>
            <person name="Varga T."/>
            <person name="Krizsan K."/>
            <person name="Foldi C."/>
            <person name="Dima B."/>
            <person name="Sanchez-Garcia M."/>
            <person name="Sanchez-Ramirez S."/>
            <person name="Szollosi G.J."/>
            <person name="Szarkandi J.G."/>
            <person name="Papp V."/>
            <person name="Albert L."/>
            <person name="Andreopoulos W."/>
            <person name="Angelini C."/>
            <person name="Antonin V."/>
            <person name="Barry K.W."/>
            <person name="Bougher N.L."/>
            <person name="Buchanan P."/>
            <person name="Buyck B."/>
            <person name="Bense V."/>
            <person name="Catcheside P."/>
            <person name="Chovatia M."/>
            <person name="Cooper J."/>
            <person name="Damon W."/>
            <person name="Desjardin D."/>
            <person name="Finy P."/>
            <person name="Geml J."/>
            <person name="Haridas S."/>
            <person name="Hughes K."/>
            <person name="Justo A."/>
            <person name="Karasinski D."/>
            <person name="Kautmanova I."/>
            <person name="Kiss B."/>
            <person name="Kocsube S."/>
            <person name="Kotiranta H."/>
            <person name="LaButti K.M."/>
            <person name="Lechner B.E."/>
            <person name="Liimatainen K."/>
            <person name="Lipzen A."/>
            <person name="Lukacs Z."/>
            <person name="Mihaltcheva S."/>
            <person name="Morgado L.N."/>
            <person name="Niskanen T."/>
            <person name="Noordeloos M.E."/>
            <person name="Ohm R.A."/>
            <person name="Ortiz-Santana B."/>
            <person name="Ovrebo C."/>
            <person name="Racz N."/>
            <person name="Riley R."/>
            <person name="Savchenko A."/>
            <person name="Shiryaev A."/>
            <person name="Soop K."/>
            <person name="Spirin V."/>
            <person name="Szebenyi C."/>
            <person name="Tomsovsky M."/>
            <person name="Tulloss R.E."/>
            <person name="Uehling J."/>
            <person name="Grigoriev I.V."/>
            <person name="Vagvolgyi C."/>
            <person name="Papp T."/>
            <person name="Martin F.M."/>
            <person name="Miettinen O."/>
            <person name="Hibbett D.S."/>
            <person name="Nagy L.G."/>
        </authorList>
    </citation>
    <scope>NUCLEOTIDE SEQUENCE [LARGE SCALE GENOMIC DNA]</scope>
    <source>
        <strain evidence="2 3">CBS 309.79</strain>
    </source>
</reference>
<evidence type="ECO:0000256" key="1">
    <source>
        <dbReference type="SAM" id="MobiDB-lite"/>
    </source>
</evidence>
<feature type="region of interest" description="Disordered" evidence="1">
    <location>
        <begin position="126"/>
        <end position="287"/>
    </location>
</feature>
<feature type="region of interest" description="Disordered" evidence="1">
    <location>
        <begin position="21"/>
        <end position="52"/>
    </location>
</feature>
<feature type="region of interest" description="Disordered" evidence="1">
    <location>
        <begin position="69"/>
        <end position="108"/>
    </location>
</feature>
<dbReference type="EMBL" id="ML178816">
    <property type="protein sequence ID" value="TFL05496.1"/>
    <property type="molecule type" value="Genomic_DNA"/>
</dbReference>
<feature type="compositionally biased region" description="Low complexity" evidence="1">
    <location>
        <begin position="149"/>
        <end position="165"/>
    </location>
</feature>
<evidence type="ECO:0000313" key="2">
    <source>
        <dbReference type="EMBL" id="TFL05496.1"/>
    </source>
</evidence>
<sequence>MSIISGSPSSKTLKSMQKDIMKEMKKEDKSVKKAMSDLHSTEKHVDRADKSAQKIAGKVRKMDSKEIQAQKNVNKQNELYREAMSEHDKTKTQKEELERQYNNDLENARQLKEELQLKRAKLDEMIQAQKGHNEERSSNLSDIKGGFLPGSAPGSGSEGSGNSALGSGGPPTQSPTQANVPLANNGSHGAPMTGGSEGAPVAGGPQAPIGDSMPGAGAPMQGSQMPAGGAMPGSEAPQGLASGAPAPGPQGSGAVPTGVMPGEYGSGHAPGIQGSTSESGRPIQGMA</sequence>
<organism evidence="2 3">
    <name type="scientific">Pterulicium gracile</name>
    <dbReference type="NCBI Taxonomy" id="1884261"/>
    <lineage>
        <taxon>Eukaryota</taxon>
        <taxon>Fungi</taxon>
        <taxon>Dikarya</taxon>
        <taxon>Basidiomycota</taxon>
        <taxon>Agaricomycotina</taxon>
        <taxon>Agaricomycetes</taxon>
        <taxon>Agaricomycetidae</taxon>
        <taxon>Agaricales</taxon>
        <taxon>Pleurotineae</taxon>
        <taxon>Pterulaceae</taxon>
        <taxon>Pterulicium</taxon>
    </lineage>
</organism>
<gene>
    <name evidence="2" type="ORF">BDV98DRAFT_560144</name>
</gene>
<feature type="compositionally biased region" description="Basic and acidic residues" evidence="1">
    <location>
        <begin position="78"/>
        <end position="108"/>
    </location>
</feature>
<feature type="compositionally biased region" description="Polar residues" evidence="1">
    <location>
        <begin position="174"/>
        <end position="187"/>
    </location>
</feature>
<feature type="compositionally biased region" description="Low complexity" evidence="1">
    <location>
        <begin position="236"/>
        <end position="245"/>
    </location>
</feature>
<keyword evidence="3" id="KW-1185">Reference proteome</keyword>
<accession>A0A5C3QTW5</accession>
<dbReference type="AlphaFoldDB" id="A0A5C3QTW5"/>
<proteinExistence type="predicted"/>
<evidence type="ECO:0000313" key="3">
    <source>
        <dbReference type="Proteomes" id="UP000305067"/>
    </source>
</evidence>
<name>A0A5C3QTW5_9AGAR</name>